<dbReference type="PANTHER" id="PTHR42954:SF2">
    <property type="entry name" value="FE(2+) TRANSPORT PROTEIN A"/>
    <property type="match status" value="1"/>
</dbReference>
<evidence type="ECO:0000256" key="1">
    <source>
        <dbReference type="ARBA" id="ARBA00023004"/>
    </source>
</evidence>
<dbReference type="OrthoDB" id="9811076at2"/>
<dbReference type="AlphaFoldDB" id="A0A550J938"/>
<dbReference type="SUPFAM" id="SSF50037">
    <property type="entry name" value="C-terminal domain of transcriptional repressors"/>
    <property type="match status" value="1"/>
</dbReference>
<dbReference type="Pfam" id="PF04023">
    <property type="entry name" value="FeoA"/>
    <property type="match status" value="1"/>
</dbReference>
<dbReference type="GO" id="GO:0046914">
    <property type="term" value="F:transition metal ion binding"/>
    <property type="evidence" value="ECO:0007669"/>
    <property type="project" value="InterPro"/>
</dbReference>
<dbReference type="SMART" id="SM00899">
    <property type="entry name" value="FeoA"/>
    <property type="match status" value="1"/>
</dbReference>
<keyword evidence="4" id="KW-1185">Reference proteome</keyword>
<keyword evidence="1" id="KW-0408">Iron</keyword>
<evidence type="ECO:0000313" key="3">
    <source>
        <dbReference type="EMBL" id="TRO79748.1"/>
    </source>
</evidence>
<dbReference type="InterPro" id="IPR008988">
    <property type="entry name" value="Transcriptional_repressor_C"/>
</dbReference>
<dbReference type="Gene3D" id="2.30.30.90">
    <property type="match status" value="1"/>
</dbReference>
<dbReference type="RefSeq" id="WP_092058857.1">
    <property type="nucleotide sequence ID" value="NZ_FOJJ01000041.1"/>
</dbReference>
<comment type="caution">
    <text evidence="3">The sequence shown here is derived from an EMBL/GenBank/DDBJ whole genome shotgun (WGS) entry which is preliminary data.</text>
</comment>
<sequence>MNLAKLKPGQSAQITAIGNLGPIRRRLMDMGVIVGETVKVVKVAPLGDPIEVTVKSYQLSLRKQEAEAIAVEVKS</sequence>
<protein>
    <submittedName>
        <fullName evidence="3">Ferrous iron transport protein A</fullName>
    </submittedName>
</protein>
<dbReference type="InterPro" id="IPR007167">
    <property type="entry name" value="Fe-transptr_FeoA-like"/>
</dbReference>
<dbReference type="Proteomes" id="UP000317155">
    <property type="component" value="Unassembled WGS sequence"/>
</dbReference>
<dbReference type="InterPro" id="IPR052713">
    <property type="entry name" value="FeoA"/>
</dbReference>
<proteinExistence type="predicted"/>
<reference evidence="3 4" key="1">
    <citation type="submission" date="2019-07" db="EMBL/GenBank/DDBJ databases">
        <title>Insights of Desulfuromonas acetexigens electromicrobiology.</title>
        <authorList>
            <person name="Katuri K."/>
            <person name="Sapireddy V."/>
            <person name="Shaw D.R."/>
            <person name="Saikaly P."/>
        </authorList>
    </citation>
    <scope>NUCLEOTIDE SEQUENCE [LARGE SCALE GENOMIC DNA]</scope>
    <source>
        <strain evidence="3 4">2873</strain>
    </source>
</reference>
<dbReference type="PANTHER" id="PTHR42954">
    <property type="entry name" value="FE(2+) TRANSPORT PROTEIN A"/>
    <property type="match status" value="1"/>
</dbReference>
<organism evidence="3 4">
    <name type="scientific">Trichloromonas acetexigens</name>
    <dbReference type="NCBI Taxonomy" id="38815"/>
    <lineage>
        <taxon>Bacteria</taxon>
        <taxon>Pseudomonadati</taxon>
        <taxon>Thermodesulfobacteriota</taxon>
        <taxon>Desulfuromonadia</taxon>
        <taxon>Desulfuromonadales</taxon>
        <taxon>Trichloromonadaceae</taxon>
        <taxon>Trichloromonas</taxon>
    </lineage>
</organism>
<dbReference type="EMBL" id="VJVV01000009">
    <property type="protein sequence ID" value="TRO79748.1"/>
    <property type="molecule type" value="Genomic_DNA"/>
</dbReference>
<dbReference type="InterPro" id="IPR038157">
    <property type="entry name" value="FeoA_core_dom"/>
</dbReference>
<gene>
    <name evidence="3" type="ORF">FL622_12630</name>
</gene>
<name>A0A550J938_9BACT</name>
<evidence type="ECO:0000259" key="2">
    <source>
        <dbReference type="SMART" id="SM00899"/>
    </source>
</evidence>
<feature type="domain" description="Ferrous iron transporter FeoA-like" evidence="2">
    <location>
        <begin position="1"/>
        <end position="73"/>
    </location>
</feature>
<accession>A0A550J938</accession>
<evidence type="ECO:0000313" key="4">
    <source>
        <dbReference type="Proteomes" id="UP000317155"/>
    </source>
</evidence>